<dbReference type="Gene3D" id="1.25.40.10">
    <property type="entry name" value="Tetratricopeptide repeat domain"/>
    <property type="match status" value="2"/>
</dbReference>
<dbReference type="RefSeq" id="WP_269122645.1">
    <property type="nucleotide sequence ID" value="NZ_JAPUBN010000010.1"/>
</dbReference>
<evidence type="ECO:0000256" key="3">
    <source>
        <dbReference type="PROSITE-ProRule" id="PRU00339"/>
    </source>
</evidence>
<evidence type="ECO:0000313" key="4">
    <source>
        <dbReference type="EMBL" id="MCZ2720607.1"/>
    </source>
</evidence>
<dbReference type="Pfam" id="PF13432">
    <property type="entry name" value="TPR_16"/>
    <property type="match status" value="2"/>
</dbReference>
<sequence>MPFPISLKTTHYTSLIKAQKNRFFPPVYNLKSTFGFALLILSLSGCSVFTPQNQASTRLKPVEIDLHKTPIQSALIAEFSLARGEKKQAVEFYLALAISEQNSTLAEKATLIALSLNDPALIIQSTDIWLSLDKKATNSYSIRFRAFAIQGNKDQVANTIVRAYEESIPFDFLNRTINSFATTPKYLAIINEAIHLLPQDLQSQTEIRSALIHTVYLQGDFKSAKEAAQTLLSENKNNKAPLPSDIYFILGLTQKQDGELQEAIQTLKQGLALYPEEYTLISSLIDFEMNDKNFKSAKDHYHNATLPALYKAQLSIHYISLLIQHKRPADALKALTSIDYQASGFTDRFYFLEANAYADLDKKNTAIEKLKHVNGQLFTTATEQIIIWLYDLKKEREINDFVATRFEQRQNTETILNVMQYHEDKEEPQLALELAKIILNQSSDMNDVRYKKALLEDSLGNWHETEKELRFLLKKEPNNANYLNALGYTLLVRSQQYSEAIDLISSAYRLDPDNPAVIDSLGWGYFLNGNFVKAESLLNKAWGLLPDAEIAAHYGEALWAQEKYDEAVAVWQEALNGSPNHPSLKETLNRLHPSMLE</sequence>
<feature type="repeat" description="TPR" evidence="3">
    <location>
        <begin position="548"/>
        <end position="581"/>
    </location>
</feature>
<dbReference type="EMBL" id="JAPUBN010000010">
    <property type="protein sequence ID" value="MCZ2720607.1"/>
    <property type="molecule type" value="Genomic_DNA"/>
</dbReference>
<dbReference type="InterPro" id="IPR019734">
    <property type="entry name" value="TPR_rpt"/>
</dbReference>
<dbReference type="Proteomes" id="UP001149719">
    <property type="component" value="Unassembled WGS sequence"/>
</dbReference>
<evidence type="ECO:0000256" key="2">
    <source>
        <dbReference type="ARBA" id="ARBA00022803"/>
    </source>
</evidence>
<dbReference type="PROSITE" id="PS50005">
    <property type="entry name" value="TPR"/>
    <property type="match status" value="2"/>
</dbReference>
<accession>A0ABT4JQG2</accession>
<proteinExistence type="predicted"/>
<dbReference type="PANTHER" id="PTHR44186:SF1">
    <property type="entry name" value="BARDET-BIEDL SYNDROME 4 PROTEIN"/>
    <property type="match status" value="1"/>
</dbReference>
<gene>
    <name evidence="4" type="ORF">O1D97_02850</name>
</gene>
<protein>
    <submittedName>
        <fullName evidence="4">Tetratricopeptide repeat protein</fullName>
    </submittedName>
</protein>
<keyword evidence="1" id="KW-0677">Repeat</keyword>
<comment type="caution">
    <text evidence="4">The sequence shown here is derived from an EMBL/GenBank/DDBJ whole genome shotgun (WGS) entry which is preliminary data.</text>
</comment>
<dbReference type="SUPFAM" id="SSF48452">
    <property type="entry name" value="TPR-like"/>
    <property type="match status" value="2"/>
</dbReference>
<reference evidence="4" key="1">
    <citation type="submission" date="2022-12" db="EMBL/GenBank/DDBJ databases">
        <title>Marinomonas 15G1-11 sp. nov, isolated from marine algae.</title>
        <authorList>
            <person name="Butt M."/>
            <person name="Choi D.G."/>
            <person name="Kim J.M."/>
            <person name="Lee J.K."/>
            <person name="Baek J.H."/>
            <person name="Jeon C.O."/>
        </authorList>
    </citation>
    <scope>NUCLEOTIDE SEQUENCE</scope>
    <source>
        <strain evidence="4">15G1-11</strain>
    </source>
</reference>
<dbReference type="InterPro" id="IPR011990">
    <property type="entry name" value="TPR-like_helical_dom_sf"/>
</dbReference>
<organism evidence="4 5">
    <name type="scientific">Marinomonas phaeophyticola</name>
    <dbReference type="NCBI Taxonomy" id="3004091"/>
    <lineage>
        <taxon>Bacteria</taxon>
        <taxon>Pseudomonadati</taxon>
        <taxon>Pseudomonadota</taxon>
        <taxon>Gammaproteobacteria</taxon>
        <taxon>Oceanospirillales</taxon>
        <taxon>Oceanospirillaceae</taxon>
        <taxon>Marinomonas</taxon>
    </lineage>
</organism>
<dbReference type="PANTHER" id="PTHR44186">
    <property type="match status" value="1"/>
</dbReference>
<name>A0ABT4JQG2_9GAMM</name>
<keyword evidence="5" id="KW-1185">Reference proteome</keyword>
<dbReference type="SMART" id="SM00028">
    <property type="entry name" value="TPR"/>
    <property type="match status" value="5"/>
</dbReference>
<evidence type="ECO:0000313" key="5">
    <source>
        <dbReference type="Proteomes" id="UP001149719"/>
    </source>
</evidence>
<keyword evidence="2 3" id="KW-0802">TPR repeat</keyword>
<evidence type="ECO:0000256" key="1">
    <source>
        <dbReference type="ARBA" id="ARBA00022737"/>
    </source>
</evidence>
<feature type="repeat" description="TPR" evidence="3">
    <location>
        <begin position="244"/>
        <end position="277"/>
    </location>
</feature>